<organism evidence="1 2">
    <name type="scientific">Mycobacterium pseudoshottsii</name>
    <dbReference type="NCBI Taxonomy" id="265949"/>
    <lineage>
        <taxon>Bacteria</taxon>
        <taxon>Bacillati</taxon>
        <taxon>Actinomycetota</taxon>
        <taxon>Actinomycetes</taxon>
        <taxon>Mycobacteriales</taxon>
        <taxon>Mycobacteriaceae</taxon>
        <taxon>Mycobacterium</taxon>
        <taxon>Mycobacterium ulcerans group</taxon>
    </lineage>
</organism>
<sequence length="112" mass="11743">MTAVRQPSALLPTLGGAYYTSAAVFAAEQQHVFESMWFCVVRAADLNEPGQFKAVQVGRESVLLVRGGIDGCAPFSTSAGIEVRCCAPSPRDRCAGICAAPITPGPTDWTAP</sequence>
<gene>
    <name evidence="1" type="ORF">NJB1907Z4_C45230</name>
</gene>
<reference evidence="1" key="1">
    <citation type="submission" date="2022-06" db="EMBL/GenBank/DDBJ databases">
        <title>Complete genome sequence of Mycobacterium pseudoshottsii NJB1907-Z4.</title>
        <authorList>
            <person name="Komine T."/>
            <person name="Fukano H."/>
            <person name="Wada S."/>
        </authorList>
    </citation>
    <scope>NUCLEOTIDE SEQUENCE</scope>
    <source>
        <strain evidence="1">NJB1907-Z4</strain>
    </source>
</reference>
<dbReference type="Proteomes" id="UP001058626">
    <property type="component" value="Chromosome"/>
</dbReference>
<name>A0A9N7QMP8_9MYCO</name>
<dbReference type="AlphaFoldDB" id="A0A9N7QMP8"/>
<dbReference type="Gene3D" id="3.90.380.10">
    <property type="entry name" value="Naphthalene 1,2-dioxygenase Alpha Subunit, Chain A, domain 1"/>
    <property type="match status" value="1"/>
</dbReference>
<dbReference type="SUPFAM" id="SSF50022">
    <property type="entry name" value="ISP domain"/>
    <property type="match status" value="1"/>
</dbReference>
<protein>
    <submittedName>
        <fullName evidence="1">Uncharacterized protein</fullName>
    </submittedName>
</protein>
<dbReference type="Gene3D" id="2.102.10.10">
    <property type="entry name" value="Rieske [2Fe-2S] iron-sulphur domain"/>
    <property type="match status" value="1"/>
</dbReference>
<dbReference type="EMBL" id="AP026367">
    <property type="protein sequence ID" value="BDN84308.1"/>
    <property type="molecule type" value="Genomic_DNA"/>
</dbReference>
<accession>A0A9N7QMP8</accession>
<evidence type="ECO:0000313" key="1">
    <source>
        <dbReference type="EMBL" id="BDN84308.1"/>
    </source>
</evidence>
<keyword evidence="2" id="KW-1185">Reference proteome</keyword>
<dbReference type="InterPro" id="IPR036922">
    <property type="entry name" value="Rieske_2Fe-2S_sf"/>
</dbReference>
<evidence type="ECO:0000313" key="2">
    <source>
        <dbReference type="Proteomes" id="UP001058626"/>
    </source>
</evidence>
<dbReference type="GO" id="GO:0051537">
    <property type="term" value="F:2 iron, 2 sulfur cluster binding"/>
    <property type="evidence" value="ECO:0007669"/>
    <property type="project" value="InterPro"/>
</dbReference>
<proteinExistence type="predicted"/>